<organism evidence="1">
    <name type="scientific">Candidatus Kentrum sp. LFY</name>
    <dbReference type="NCBI Taxonomy" id="2126342"/>
    <lineage>
        <taxon>Bacteria</taxon>
        <taxon>Pseudomonadati</taxon>
        <taxon>Pseudomonadota</taxon>
        <taxon>Gammaproteobacteria</taxon>
        <taxon>Candidatus Kentrum</taxon>
    </lineage>
</organism>
<dbReference type="EMBL" id="CAADFH010000026">
    <property type="protein sequence ID" value="VFJ92801.1"/>
    <property type="molecule type" value="Genomic_DNA"/>
</dbReference>
<proteinExistence type="predicted"/>
<gene>
    <name evidence="1" type="ORF">BECKLFY1418A_GA0070994_102631</name>
</gene>
<evidence type="ECO:0000313" key="1">
    <source>
        <dbReference type="EMBL" id="VFJ92801.1"/>
    </source>
</evidence>
<protein>
    <submittedName>
        <fullName evidence="1">Uncharacterized protein</fullName>
    </submittedName>
</protein>
<name>A0A450UJU4_9GAMM</name>
<sequence>MCIISIPIGNTPTTPRDLHATELYMKMGSTSFTCITSLPDYLSGNHPLPVFDSNAVLPKMRISSVSPIPMLYGDKVANSTGTLWIGFISNPRFSSLIPQRRPTIWNRFSHINNGSRRNR</sequence>
<dbReference type="AlphaFoldDB" id="A0A450UJU4"/>
<reference evidence="1" key="1">
    <citation type="submission" date="2019-02" db="EMBL/GenBank/DDBJ databases">
        <authorList>
            <person name="Gruber-Vodicka R. H."/>
            <person name="Seah K. B. B."/>
        </authorList>
    </citation>
    <scope>NUCLEOTIDE SEQUENCE</scope>
    <source>
        <strain evidence="1">BECK_M6</strain>
    </source>
</reference>
<accession>A0A450UJU4</accession>